<dbReference type="PROSITE" id="PS51061">
    <property type="entry name" value="R3H"/>
    <property type="match status" value="1"/>
</dbReference>
<accession>X1MTZ8</accession>
<evidence type="ECO:0000259" key="1">
    <source>
        <dbReference type="PROSITE" id="PS51061"/>
    </source>
</evidence>
<protein>
    <recommendedName>
        <fullName evidence="1">R3H domain-containing protein</fullName>
    </recommendedName>
</protein>
<gene>
    <name evidence="2" type="ORF">S06H3_47522</name>
</gene>
<dbReference type="InterPro" id="IPR039247">
    <property type="entry name" value="KhpB"/>
</dbReference>
<dbReference type="AlphaFoldDB" id="X1MTZ8"/>
<sequence length="92" mass="10831">ASEKKVRVIVDAENYRQRREEFLKRLAFKMGEKAKKTRKTVTIDPRSPHDRRIVHLALKGDYQLQTKSDGEGFFKSVFIIPNKKKIDKDQND</sequence>
<name>X1MTZ8_9ZZZZ</name>
<dbReference type="Pfam" id="PF01424">
    <property type="entry name" value="R3H"/>
    <property type="match status" value="1"/>
</dbReference>
<dbReference type="SUPFAM" id="SSF82708">
    <property type="entry name" value="R3H domain"/>
    <property type="match status" value="1"/>
</dbReference>
<dbReference type="Gene3D" id="3.30.1370.50">
    <property type="entry name" value="R3H-like domain"/>
    <property type="match status" value="1"/>
</dbReference>
<dbReference type="SMART" id="SM00393">
    <property type="entry name" value="R3H"/>
    <property type="match status" value="1"/>
</dbReference>
<dbReference type="InterPro" id="IPR036867">
    <property type="entry name" value="R3H_dom_sf"/>
</dbReference>
<dbReference type="PANTHER" id="PTHR35800:SF1">
    <property type="entry name" value="RNA-BINDING PROTEIN KHPB"/>
    <property type="match status" value="1"/>
</dbReference>
<comment type="caution">
    <text evidence="2">The sequence shown here is derived from an EMBL/GenBank/DDBJ whole genome shotgun (WGS) entry which is preliminary data.</text>
</comment>
<dbReference type="EMBL" id="BARV01029856">
    <property type="protein sequence ID" value="GAI34768.1"/>
    <property type="molecule type" value="Genomic_DNA"/>
</dbReference>
<feature type="non-terminal residue" evidence="2">
    <location>
        <position position="1"/>
    </location>
</feature>
<dbReference type="PANTHER" id="PTHR35800">
    <property type="entry name" value="PROTEIN JAG"/>
    <property type="match status" value="1"/>
</dbReference>
<dbReference type="InterPro" id="IPR001374">
    <property type="entry name" value="R3H_dom"/>
</dbReference>
<feature type="domain" description="R3H" evidence="1">
    <location>
        <begin position="17"/>
        <end position="83"/>
    </location>
</feature>
<proteinExistence type="predicted"/>
<dbReference type="GO" id="GO:0003723">
    <property type="term" value="F:RNA binding"/>
    <property type="evidence" value="ECO:0007669"/>
    <property type="project" value="InterPro"/>
</dbReference>
<evidence type="ECO:0000313" key="2">
    <source>
        <dbReference type="EMBL" id="GAI34768.1"/>
    </source>
</evidence>
<reference evidence="2" key="1">
    <citation type="journal article" date="2014" name="Front. Microbiol.">
        <title>High frequency of phylogenetically diverse reductive dehalogenase-homologous genes in deep subseafloor sedimentary metagenomes.</title>
        <authorList>
            <person name="Kawai M."/>
            <person name="Futagami T."/>
            <person name="Toyoda A."/>
            <person name="Takaki Y."/>
            <person name="Nishi S."/>
            <person name="Hori S."/>
            <person name="Arai W."/>
            <person name="Tsubouchi T."/>
            <person name="Morono Y."/>
            <person name="Uchiyama I."/>
            <person name="Ito T."/>
            <person name="Fujiyama A."/>
            <person name="Inagaki F."/>
            <person name="Takami H."/>
        </authorList>
    </citation>
    <scope>NUCLEOTIDE SEQUENCE</scope>
    <source>
        <strain evidence="2">Expedition CK06-06</strain>
    </source>
</reference>
<organism evidence="2">
    <name type="scientific">marine sediment metagenome</name>
    <dbReference type="NCBI Taxonomy" id="412755"/>
    <lineage>
        <taxon>unclassified sequences</taxon>
        <taxon>metagenomes</taxon>
        <taxon>ecological metagenomes</taxon>
    </lineage>
</organism>